<keyword evidence="3" id="KW-1185">Reference proteome</keyword>
<dbReference type="EMBL" id="JBHSLL010000007">
    <property type="protein sequence ID" value="MFC5384641.1"/>
    <property type="molecule type" value="Genomic_DNA"/>
</dbReference>
<feature type="region of interest" description="Disordered" evidence="1">
    <location>
        <begin position="124"/>
        <end position="148"/>
    </location>
</feature>
<proteinExistence type="predicted"/>
<organism evidence="2 3">
    <name type="scientific">Aquamicrobium segne</name>
    <dbReference type="NCBI Taxonomy" id="469547"/>
    <lineage>
        <taxon>Bacteria</taxon>
        <taxon>Pseudomonadati</taxon>
        <taxon>Pseudomonadota</taxon>
        <taxon>Alphaproteobacteria</taxon>
        <taxon>Hyphomicrobiales</taxon>
        <taxon>Phyllobacteriaceae</taxon>
        <taxon>Aquamicrobium</taxon>
    </lineage>
</organism>
<evidence type="ECO:0000313" key="3">
    <source>
        <dbReference type="Proteomes" id="UP001596016"/>
    </source>
</evidence>
<feature type="compositionally biased region" description="Acidic residues" evidence="1">
    <location>
        <begin position="128"/>
        <end position="148"/>
    </location>
</feature>
<sequence length="164" mass="18020">PPEGVFNALGKDKTMEMAERLGAVLRALQITEIEYSLSGGGDSGETTLERVSYSDDPLAHDLPDIPIFIGDRGEIRHLPELLENIVADAPDGDWVNNEGGYGTVYIRPFENEEELTIECDMSYREDGDYGDDDEDEFVDDDPIDDEDDGPLALAIEVLIGEVAP</sequence>
<dbReference type="RefSeq" id="WP_378227488.1">
    <property type="nucleotide sequence ID" value="NZ_JBHSLL010000007.1"/>
</dbReference>
<reference evidence="3" key="1">
    <citation type="journal article" date="2019" name="Int. J. Syst. Evol. Microbiol.">
        <title>The Global Catalogue of Microorganisms (GCM) 10K type strain sequencing project: providing services to taxonomists for standard genome sequencing and annotation.</title>
        <authorList>
            <consortium name="The Broad Institute Genomics Platform"/>
            <consortium name="The Broad Institute Genome Sequencing Center for Infectious Disease"/>
            <person name="Wu L."/>
            <person name="Ma J."/>
        </authorList>
    </citation>
    <scope>NUCLEOTIDE SEQUENCE [LARGE SCALE GENOMIC DNA]</scope>
    <source>
        <strain evidence="3">CGMCC 4.1415</strain>
    </source>
</reference>
<gene>
    <name evidence="2" type="ORF">ACFPLB_01545</name>
</gene>
<name>A0ABW0GTQ3_9HYPH</name>
<feature type="non-terminal residue" evidence="2">
    <location>
        <position position="1"/>
    </location>
</feature>
<evidence type="ECO:0000313" key="2">
    <source>
        <dbReference type="EMBL" id="MFC5384641.1"/>
    </source>
</evidence>
<dbReference type="Proteomes" id="UP001596016">
    <property type="component" value="Unassembled WGS sequence"/>
</dbReference>
<accession>A0ABW0GTQ3</accession>
<protein>
    <submittedName>
        <fullName evidence="2">Uncharacterized protein</fullName>
    </submittedName>
</protein>
<comment type="caution">
    <text evidence="2">The sequence shown here is derived from an EMBL/GenBank/DDBJ whole genome shotgun (WGS) entry which is preliminary data.</text>
</comment>
<evidence type="ECO:0000256" key="1">
    <source>
        <dbReference type="SAM" id="MobiDB-lite"/>
    </source>
</evidence>